<evidence type="ECO:0000256" key="1">
    <source>
        <dbReference type="ARBA" id="ARBA00023002"/>
    </source>
</evidence>
<feature type="domain" description="Glyceraldehyde 3-phosphate dehydrogenase NAD(P) binding" evidence="2">
    <location>
        <begin position="3"/>
        <end position="137"/>
    </location>
</feature>
<dbReference type="SUPFAM" id="SSF51735">
    <property type="entry name" value="NAD(P)-binding Rossmann-fold domains"/>
    <property type="match status" value="1"/>
</dbReference>
<feature type="non-terminal residue" evidence="3">
    <location>
        <position position="137"/>
    </location>
</feature>
<dbReference type="SMART" id="SM00846">
    <property type="entry name" value="Gp_dh_N"/>
    <property type="match status" value="1"/>
</dbReference>
<gene>
    <name evidence="3" type="primary">gapA</name>
    <name evidence="3" type="ORF">BS639_24635</name>
</gene>
<dbReference type="RefSeq" id="WP_324615979.1">
    <property type="nucleotide sequence ID" value="NZ_MRWD01000124.1"/>
</dbReference>
<dbReference type="InterPro" id="IPR020831">
    <property type="entry name" value="GlycerAld/Erythrose_P_DH"/>
</dbReference>
<evidence type="ECO:0000313" key="4">
    <source>
        <dbReference type="Proteomes" id="UP000192722"/>
    </source>
</evidence>
<name>A0ABX3TTL0_9GAMM</name>
<evidence type="ECO:0000313" key="3">
    <source>
        <dbReference type="EMBL" id="ORJ18564.1"/>
    </source>
</evidence>
<protein>
    <submittedName>
        <fullName evidence="3">Erythrose-4-phosphate dehydrogenase</fullName>
    </submittedName>
</protein>
<keyword evidence="4" id="KW-1185">Reference proteome</keyword>
<keyword evidence="1" id="KW-0560">Oxidoreductase</keyword>
<proteinExistence type="predicted"/>
<dbReference type="InterPro" id="IPR020828">
    <property type="entry name" value="GlycerAld_3-P_DH_NAD(P)-bd"/>
</dbReference>
<dbReference type="InterPro" id="IPR036291">
    <property type="entry name" value="NAD(P)-bd_dom_sf"/>
</dbReference>
<accession>A0ABX3TTL0</accession>
<reference evidence="3 4" key="1">
    <citation type="journal article" date="2017" name="Int. J. Syst. Evol. Microbiol.">
        <title>Rouxiella badensis sp. nov. and Rouxiella silvae sp. nov. isolated from peat bog soil in Germany and emendation of the genus description.</title>
        <authorList>
            <person name="Le Fleche-Mateos A."/>
            <person name="Kugler J.H."/>
            <person name="Hansen S.H."/>
            <person name="Syldatk C."/>
            <person name="Hausmann R."/>
            <person name="Lomprez F."/>
            <person name="Vandenbogaert M."/>
            <person name="Manuguerra J.C."/>
            <person name="Grimont P.A."/>
        </authorList>
    </citation>
    <scope>NUCLEOTIDE SEQUENCE [LARGE SCALE GENOMIC DNA]</scope>
    <source>
        <strain evidence="3 4">213</strain>
    </source>
</reference>
<comment type="caution">
    <text evidence="3">The sequence shown here is derived from an EMBL/GenBank/DDBJ whole genome shotgun (WGS) entry which is preliminary data.</text>
</comment>
<dbReference type="EMBL" id="MRWD01000124">
    <property type="protein sequence ID" value="ORJ18564.1"/>
    <property type="molecule type" value="Genomic_DNA"/>
</dbReference>
<evidence type="ECO:0000259" key="2">
    <source>
        <dbReference type="SMART" id="SM00846"/>
    </source>
</evidence>
<dbReference type="Proteomes" id="UP000192722">
    <property type="component" value="Unassembled WGS sequence"/>
</dbReference>
<dbReference type="Gene3D" id="3.40.50.720">
    <property type="entry name" value="NAD(P)-binding Rossmann-like Domain"/>
    <property type="match status" value="1"/>
</dbReference>
<dbReference type="PANTHER" id="PTHR43148">
    <property type="entry name" value="GLYCERALDEHYDE-3-PHOSPHATE DEHYDROGENASE 2"/>
    <property type="match status" value="1"/>
</dbReference>
<dbReference type="Pfam" id="PF00044">
    <property type="entry name" value="Gp_dh_N"/>
    <property type="match status" value="1"/>
</dbReference>
<sequence length="137" mass="14729">MPIRIAINGFGRIGRSVLRSLYESGRRAEISVVAINELASPEGMAHLLKYDSSHGRFAWDVRQEGDVLSVGDDTIRLLHQPDASLLPWGELSVDVVLDCTGVYGSRQDGEAQLAAGAKKILFAHPGGPDLDATVVYG</sequence>
<organism evidence="3 4">
    <name type="scientific">Rouxiella silvae</name>
    <dbReference type="NCBI Taxonomy" id="1646373"/>
    <lineage>
        <taxon>Bacteria</taxon>
        <taxon>Pseudomonadati</taxon>
        <taxon>Pseudomonadota</taxon>
        <taxon>Gammaproteobacteria</taxon>
        <taxon>Enterobacterales</taxon>
        <taxon>Yersiniaceae</taxon>
        <taxon>Rouxiella</taxon>
    </lineage>
</organism>